<evidence type="ECO:0000313" key="2">
    <source>
        <dbReference type="Proteomes" id="UP000805193"/>
    </source>
</evidence>
<evidence type="ECO:0000313" key="1">
    <source>
        <dbReference type="EMBL" id="KAG0430533.1"/>
    </source>
</evidence>
<proteinExistence type="predicted"/>
<gene>
    <name evidence="1" type="ORF">HPB47_022609</name>
</gene>
<organism evidence="1 2">
    <name type="scientific">Ixodes persulcatus</name>
    <name type="common">Taiga tick</name>
    <dbReference type="NCBI Taxonomy" id="34615"/>
    <lineage>
        <taxon>Eukaryota</taxon>
        <taxon>Metazoa</taxon>
        <taxon>Ecdysozoa</taxon>
        <taxon>Arthropoda</taxon>
        <taxon>Chelicerata</taxon>
        <taxon>Arachnida</taxon>
        <taxon>Acari</taxon>
        <taxon>Parasitiformes</taxon>
        <taxon>Ixodida</taxon>
        <taxon>Ixodoidea</taxon>
        <taxon>Ixodidae</taxon>
        <taxon>Ixodinae</taxon>
        <taxon>Ixodes</taxon>
    </lineage>
</organism>
<name>A0AC60QAB7_IXOPE</name>
<comment type="caution">
    <text evidence="1">The sequence shown here is derived from an EMBL/GenBank/DDBJ whole genome shotgun (WGS) entry which is preliminary data.</text>
</comment>
<sequence length="283" mass="31756">MDPVDTRISADSAKGVIHDLEPEITPEILLKELWSRTHEIIYARHMGKTDKAIIPFKGTTIPRAVYLYGGEYCCKPYRPTKQVCRICLKQGHRADVCPTPDIHICLTCGLQEPTEAHQCTPKCGICQGEHVTGSTECKERWQPTKIPRYGRPTPSGVQHQRTQRHPIPEHQSGKQNAETSASTKQTSHQGQKSQARTPAVPSPKRDLLLNLGLTLSYQDLNRSTPRRTPHQANPRWDSIPESHLRDNTTGSQPRGPDPPRATTPFRQRVNDRALRHVGTGSRS</sequence>
<reference evidence="1 2" key="1">
    <citation type="journal article" date="2020" name="Cell">
        <title>Large-Scale Comparative Analyses of Tick Genomes Elucidate Their Genetic Diversity and Vector Capacities.</title>
        <authorList>
            <consortium name="Tick Genome and Microbiome Consortium (TIGMIC)"/>
            <person name="Jia N."/>
            <person name="Wang J."/>
            <person name="Shi W."/>
            <person name="Du L."/>
            <person name="Sun Y."/>
            <person name="Zhan W."/>
            <person name="Jiang J.F."/>
            <person name="Wang Q."/>
            <person name="Zhang B."/>
            <person name="Ji P."/>
            <person name="Bell-Sakyi L."/>
            <person name="Cui X.M."/>
            <person name="Yuan T.T."/>
            <person name="Jiang B.G."/>
            <person name="Yang W.F."/>
            <person name="Lam T.T."/>
            <person name="Chang Q.C."/>
            <person name="Ding S.J."/>
            <person name="Wang X.J."/>
            <person name="Zhu J.G."/>
            <person name="Ruan X.D."/>
            <person name="Zhao L."/>
            <person name="Wei J.T."/>
            <person name="Ye R.Z."/>
            <person name="Que T.C."/>
            <person name="Du C.H."/>
            <person name="Zhou Y.H."/>
            <person name="Cheng J.X."/>
            <person name="Dai P.F."/>
            <person name="Guo W.B."/>
            <person name="Han X.H."/>
            <person name="Huang E.J."/>
            <person name="Li L.F."/>
            <person name="Wei W."/>
            <person name="Gao Y.C."/>
            <person name="Liu J.Z."/>
            <person name="Shao H.Z."/>
            <person name="Wang X."/>
            <person name="Wang C.C."/>
            <person name="Yang T.C."/>
            <person name="Huo Q.B."/>
            <person name="Li W."/>
            <person name="Chen H.Y."/>
            <person name="Chen S.E."/>
            <person name="Zhou L.G."/>
            <person name="Ni X.B."/>
            <person name="Tian J.H."/>
            <person name="Sheng Y."/>
            <person name="Liu T."/>
            <person name="Pan Y.S."/>
            <person name="Xia L.Y."/>
            <person name="Li J."/>
            <person name="Zhao F."/>
            <person name="Cao W.C."/>
        </authorList>
    </citation>
    <scope>NUCLEOTIDE SEQUENCE [LARGE SCALE GENOMIC DNA]</scope>
    <source>
        <strain evidence="1">Iper-2018</strain>
    </source>
</reference>
<keyword evidence="2" id="KW-1185">Reference proteome</keyword>
<dbReference type="Proteomes" id="UP000805193">
    <property type="component" value="Unassembled WGS sequence"/>
</dbReference>
<protein>
    <submittedName>
        <fullName evidence="1">Uncharacterized protein</fullName>
    </submittedName>
</protein>
<dbReference type="EMBL" id="JABSTQ010009315">
    <property type="protein sequence ID" value="KAG0430533.1"/>
    <property type="molecule type" value="Genomic_DNA"/>
</dbReference>
<accession>A0AC60QAB7</accession>